<protein>
    <submittedName>
        <fullName evidence="1">Uncharacterized protein</fullName>
    </submittedName>
</protein>
<evidence type="ECO:0000313" key="1">
    <source>
        <dbReference type="EMBL" id="KAI0062766.1"/>
    </source>
</evidence>
<reference evidence="1" key="1">
    <citation type="submission" date="2021-03" db="EMBL/GenBank/DDBJ databases">
        <authorList>
            <consortium name="DOE Joint Genome Institute"/>
            <person name="Ahrendt S."/>
            <person name="Looney B.P."/>
            <person name="Miyauchi S."/>
            <person name="Morin E."/>
            <person name="Drula E."/>
            <person name="Courty P.E."/>
            <person name="Chicoki N."/>
            <person name="Fauchery L."/>
            <person name="Kohler A."/>
            <person name="Kuo A."/>
            <person name="Labutti K."/>
            <person name="Pangilinan J."/>
            <person name="Lipzen A."/>
            <person name="Riley R."/>
            <person name="Andreopoulos W."/>
            <person name="He G."/>
            <person name="Johnson J."/>
            <person name="Barry K.W."/>
            <person name="Grigoriev I.V."/>
            <person name="Nagy L."/>
            <person name="Hibbett D."/>
            <person name="Henrissat B."/>
            <person name="Matheny P.B."/>
            <person name="Labbe J."/>
            <person name="Martin F."/>
        </authorList>
    </citation>
    <scope>NUCLEOTIDE SEQUENCE</scope>
    <source>
        <strain evidence="1">HHB10654</strain>
    </source>
</reference>
<reference evidence="1" key="2">
    <citation type="journal article" date="2022" name="New Phytol.">
        <title>Evolutionary transition to the ectomycorrhizal habit in the genomes of a hyperdiverse lineage of mushroom-forming fungi.</title>
        <authorList>
            <person name="Looney B."/>
            <person name="Miyauchi S."/>
            <person name="Morin E."/>
            <person name="Drula E."/>
            <person name="Courty P.E."/>
            <person name="Kohler A."/>
            <person name="Kuo A."/>
            <person name="LaButti K."/>
            <person name="Pangilinan J."/>
            <person name="Lipzen A."/>
            <person name="Riley R."/>
            <person name="Andreopoulos W."/>
            <person name="He G."/>
            <person name="Johnson J."/>
            <person name="Nolan M."/>
            <person name="Tritt A."/>
            <person name="Barry K.W."/>
            <person name="Grigoriev I.V."/>
            <person name="Nagy L.G."/>
            <person name="Hibbett D."/>
            <person name="Henrissat B."/>
            <person name="Matheny P.B."/>
            <person name="Labbe J."/>
            <person name="Martin F.M."/>
        </authorList>
    </citation>
    <scope>NUCLEOTIDE SEQUENCE</scope>
    <source>
        <strain evidence="1">HHB10654</strain>
    </source>
</reference>
<proteinExistence type="predicted"/>
<evidence type="ECO:0000313" key="2">
    <source>
        <dbReference type="Proteomes" id="UP000814140"/>
    </source>
</evidence>
<name>A0ACB8T447_9AGAM</name>
<gene>
    <name evidence="1" type="ORF">BV25DRAFT_1915892</name>
</gene>
<dbReference type="EMBL" id="MU277206">
    <property type="protein sequence ID" value="KAI0062766.1"/>
    <property type="molecule type" value="Genomic_DNA"/>
</dbReference>
<keyword evidence="2" id="KW-1185">Reference proteome</keyword>
<comment type="caution">
    <text evidence="1">The sequence shown here is derived from an EMBL/GenBank/DDBJ whole genome shotgun (WGS) entry which is preliminary data.</text>
</comment>
<dbReference type="Proteomes" id="UP000814140">
    <property type="component" value="Unassembled WGS sequence"/>
</dbReference>
<sequence length="490" mass="54743">MLFLVPFVCAALAQRGSGSPVAVPTATSFSLADAPVACTNIEICRTRYNIVWSSLVTILACVWTAVHRNIPASMKARESRLRYFLARVFEIGMIVMVTLLVPEWILAWALRQLLNARAWERKRALLQGGKCRATERKTTEIGEPETIGSAANMASEEFILLDEVSPAVIGCHSEKKWDGEQPLAFEESKMVVDERAGRLSSSWTTRHGFFVVMGGFHFYDDGEPKHPLSPGDVVELVRSGDLVPPTEDEIRGWSQGDALSKALAVVQTLWFVVQCVSRHVEGLPITQLEVMTLAYAIITVAMYVAWWAKPQNVSGPVRITVKYRSPDPELLGQLEWYGRILNLIVGAQDNIVDLRKQPCVPTFYGGSTINDDNNVYGDIIALAIAMVFGAVHCAAWHYAFPSPTEQLIWRISSVAAVAVPGELFFVLLALWSTDSYRNRLRYISLSVFFSFCLYIVSRVLLLTLSFTTLRDLPYDAYKSVQWTLLIPHFT</sequence>
<organism evidence="1 2">
    <name type="scientific">Artomyces pyxidatus</name>
    <dbReference type="NCBI Taxonomy" id="48021"/>
    <lineage>
        <taxon>Eukaryota</taxon>
        <taxon>Fungi</taxon>
        <taxon>Dikarya</taxon>
        <taxon>Basidiomycota</taxon>
        <taxon>Agaricomycotina</taxon>
        <taxon>Agaricomycetes</taxon>
        <taxon>Russulales</taxon>
        <taxon>Auriscalpiaceae</taxon>
        <taxon>Artomyces</taxon>
    </lineage>
</organism>
<accession>A0ACB8T447</accession>